<name>A0A235CJJ9_9GAMM</name>
<keyword evidence="4" id="KW-1185">Reference proteome</keyword>
<evidence type="ECO:0000313" key="3">
    <source>
        <dbReference type="Proteomes" id="UP000243640"/>
    </source>
</evidence>
<dbReference type="AlphaFoldDB" id="A0A235CJJ9"/>
<evidence type="ECO:0008006" key="5">
    <source>
        <dbReference type="Google" id="ProtNLM"/>
    </source>
</evidence>
<dbReference type="EMBL" id="NQJF01000006">
    <property type="protein sequence ID" value="OYD24710.1"/>
    <property type="molecule type" value="Genomic_DNA"/>
</dbReference>
<dbReference type="Proteomes" id="UP000295058">
    <property type="component" value="Unassembled WGS sequence"/>
</dbReference>
<evidence type="ECO:0000313" key="2">
    <source>
        <dbReference type="EMBL" id="TDW59456.1"/>
    </source>
</evidence>
<sequence>MTPTDRKRKSRAAARAAGITKIEVMLGSAEIERLQQLCEIRGGVRGPYTQDEYISLLIHRNWQQLQSQLAKLGNCSHCKSPLPGGCDGLLKGDARCWHTEKSKKLEL</sequence>
<gene>
    <name evidence="1" type="ORF">B6S09_08790</name>
    <name evidence="2" type="ORF">LY04_01707</name>
</gene>
<comment type="caution">
    <text evidence="1">The sequence shown here is derived from an EMBL/GenBank/DDBJ whole genome shotgun (WGS) entry which is preliminary data.</text>
</comment>
<evidence type="ECO:0000313" key="1">
    <source>
        <dbReference type="EMBL" id="OYD24710.1"/>
    </source>
</evidence>
<dbReference type="RefSeq" id="WP_094278126.1">
    <property type="nucleotide sequence ID" value="NZ_NQJF01000006.1"/>
</dbReference>
<proteinExistence type="predicted"/>
<organism evidence="1 3">
    <name type="scientific">Oceanimonas baumannii</name>
    <dbReference type="NCBI Taxonomy" id="129578"/>
    <lineage>
        <taxon>Bacteria</taxon>
        <taxon>Pseudomonadati</taxon>
        <taxon>Pseudomonadota</taxon>
        <taxon>Gammaproteobacteria</taxon>
        <taxon>Aeromonadales</taxon>
        <taxon>Aeromonadaceae</taxon>
        <taxon>Oceanimonas</taxon>
    </lineage>
</organism>
<protein>
    <recommendedName>
        <fullName evidence="5">Phage protein</fullName>
    </recommendedName>
</protein>
<dbReference type="OrthoDB" id="6539952at2"/>
<reference evidence="1 3" key="1">
    <citation type="submission" date="2017-08" db="EMBL/GenBank/DDBJ databases">
        <title>Draft Genome Sequence of the Marine Bacterium Oceanimonas baumannii ATCC 700832.</title>
        <authorList>
            <person name="Mcclelland W.D."/>
            <person name="Brennan M.A."/>
            <person name="Trachtenberg A.M."/>
            <person name="Maclea K.S."/>
        </authorList>
    </citation>
    <scope>NUCLEOTIDE SEQUENCE [LARGE SCALE GENOMIC DNA]</scope>
    <source>
        <strain evidence="1 3">ATCC 700832</strain>
    </source>
</reference>
<accession>A0A235CJJ9</accession>
<evidence type="ECO:0000313" key="4">
    <source>
        <dbReference type="Proteomes" id="UP000295058"/>
    </source>
</evidence>
<dbReference type="EMBL" id="SODO01000005">
    <property type="protein sequence ID" value="TDW59456.1"/>
    <property type="molecule type" value="Genomic_DNA"/>
</dbReference>
<dbReference type="Proteomes" id="UP000243640">
    <property type="component" value="Unassembled WGS sequence"/>
</dbReference>
<reference evidence="2 4" key="2">
    <citation type="submission" date="2019-03" db="EMBL/GenBank/DDBJ databases">
        <title>Genomic Encyclopedia of Archaeal and Bacterial Type Strains, Phase II (KMG-II): from individual species to whole genera.</title>
        <authorList>
            <person name="Goeker M."/>
        </authorList>
    </citation>
    <scope>NUCLEOTIDE SEQUENCE [LARGE SCALE GENOMIC DNA]</scope>
    <source>
        <strain evidence="2 4">DSM 15594</strain>
    </source>
</reference>